<evidence type="ECO:0000313" key="7">
    <source>
        <dbReference type="Proteomes" id="UP000219813"/>
    </source>
</evidence>
<dbReference type="OMA" id="LYQGFHK"/>
<dbReference type="RefSeq" id="XP_028864515.1">
    <property type="nucleotide sequence ID" value="XM_029008202.1"/>
</dbReference>
<feature type="domain" description="Pseudouridine synthase RsuA/RluA-like" evidence="3">
    <location>
        <begin position="332"/>
        <end position="484"/>
    </location>
</feature>
<gene>
    <name evidence="5" type="primary">PmUG01_14062200</name>
    <name evidence="4" type="ORF">PMALA_039470</name>
    <name evidence="5" type="ORF">PMUG01_14062200</name>
</gene>
<reference evidence="4" key="1">
    <citation type="submission" date="2016-05" db="EMBL/GenBank/DDBJ databases">
        <authorList>
            <person name="Lavstsen T."/>
            <person name="Jespersen J.S."/>
        </authorList>
    </citation>
    <scope>NUCLEOTIDE SEQUENCE [LARGE SCALE GENOMIC DNA]</scope>
</reference>
<dbReference type="InterPro" id="IPR050343">
    <property type="entry name" value="RsuA_PseudoU_synthase"/>
</dbReference>
<evidence type="ECO:0000313" key="5">
    <source>
        <dbReference type="EMBL" id="SCP03562.1"/>
    </source>
</evidence>
<organism evidence="4 6">
    <name type="scientific">Plasmodium malariae</name>
    <dbReference type="NCBI Taxonomy" id="5858"/>
    <lineage>
        <taxon>Eukaryota</taxon>
        <taxon>Sar</taxon>
        <taxon>Alveolata</taxon>
        <taxon>Apicomplexa</taxon>
        <taxon>Aconoidasida</taxon>
        <taxon>Haemosporida</taxon>
        <taxon>Plasmodiidae</taxon>
        <taxon>Plasmodium</taxon>
        <taxon>Plasmodium (Plasmodium)</taxon>
    </lineage>
</organism>
<feature type="coiled-coil region" evidence="2">
    <location>
        <begin position="177"/>
        <end position="204"/>
    </location>
</feature>
<dbReference type="PROSITE" id="PS50889">
    <property type="entry name" value="S4"/>
    <property type="match status" value="1"/>
</dbReference>
<dbReference type="SUPFAM" id="SSF55120">
    <property type="entry name" value="Pseudouridine synthase"/>
    <property type="match status" value="1"/>
</dbReference>
<dbReference type="GO" id="GO:0009982">
    <property type="term" value="F:pseudouridine synthase activity"/>
    <property type="evidence" value="ECO:0007669"/>
    <property type="project" value="InterPro"/>
</dbReference>
<dbReference type="AlphaFoldDB" id="A0A1A8WPX8"/>
<keyword evidence="5" id="KW-0456">Lyase</keyword>
<keyword evidence="2" id="KW-0175">Coiled coil</keyword>
<dbReference type="Pfam" id="PF00849">
    <property type="entry name" value="PseudoU_synth_2"/>
    <property type="match status" value="1"/>
</dbReference>
<dbReference type="InterPro" id="IPR006145">
    <property type="entry name" value="PsdUridine_synth_RsuA/RluA"/>
</dbReference>
<dbReference type="EMBL" id="FLQW01002477">
    <property type="protein sequence ID" value="SBS93380.1"/>
    <property type="molecule type" value="Genomic_DNA"/>
</dbReference>
<dbReference type="VEuPathDB" id="PlasmoDB:PmUG01_14062200"/>
<evidence type="ECO:0000259" key="3">
    <source>
        <dbReference type="Pfam" id="PF00849"/>
    </source>
</evidence>
<dbReference type="PANTHER" id="PTHR47683:SF2">
    <property type="entry name" value="RNA-BINDING S4 DOMAIN-CONTAINING PROTEIN"/>
    <property type="match status" value="1"/>
</dbReference>
<dbReference type="EC" id="4.2.1.70" evidence="5"/>
<dbReference type="InterPro" id="IPR020103">
    <property type="entry name" value="PsdUridine_synth_cat_dom_sf"/>
</dbReference>
<accession>A0A1A8WPX8</accession>
<dbReference type="Gene3D" id="3.30.2350.10">
    <property type="entry name" value="Pseudouridine synthase"/>
    <property type="match status" value="1"/>
</dbReference>
<sequence>MLVASNIIRWKLRRCKVSSRSSLKRFYRYICNETNEEIITHVYDKKIYEQNVHLYEQCKSHIDLKQNIYYDYFFKENYILPIHKKNVLSRECLNGKRNEKKLNIYSFENKCAISDEKVKREECVHEMYAPLRVEYLEEYKNWDKKIKKEKGKFLEEKKDNKLNVDEPKIEKTKRKSKDNIVKVKEDEEENRKEVRDEKNKSVTNKCSAIKISEMVEKKEAPASSLALDNIILNAPYNRTYAISSDLTSIYIDNSKHFHCDNGKEEEDTEMKICQYCSYKGICSSRFAFNNLKKGILKVNDKIVYENVNVSLNDDKIELTKEGKEFLKKYKITIIINKPKYYLSLSADNKSNKKLLVRNLIRNENKYIEDEHKCMSYFIYKNVNIEKVNNLYVCGRLDANSSGLLIFTQNTLSSNYLLHKYKYKIEKEYEIKTYNEIKEINLKLLRENLFIDGKLIYKCHVQYIDSFTLKIKLYQGFHKMIRKLCLQSNIKIKSLHRVRIGGIHLNNLPMGKWRFLMPNEFFF</sequence>
<proteinExistence type="predicted"/>
<dbReference type="EMBL" id="LT594635">
    <property type="protein sequence ID" value="SCP03562.1"/>
    <property type="molecule type" value="Genomic_DNA"/>
</dbReference>
<evidence type="ECO:0000256" key="1">
    <source>
        <dbReference type="PROSITE-ProRule" id="PRU00182"/>
    </source>
</evidence>
<dbReference type="GO" id="GO:0003723">
    <property type="term" value="F:RNA binding"/>
    <property type="evidence" value="ECO:0007669"/>
    <property type="project" value="UniProtKB-KW"/>
</dbReference>
<keyword evidence="1" id="KW-0694">RNA-binding</keyword>
<name>A0A1A8WPX8_PLAMA</name>
<evidence type="ECO:0000313" key="6">
    <source>
        <dbReference type="Proteomes" id="UP000078597"/>
    </source>
</evidence>
<dbReference type="KEGG" id="pmal:PMUG01_14062200"/>
<dbReference type="Proteomes" id="UP000219813">
    <property type="component" value="Chromosome 14"/>
</dbReference>
<reference evidence="5 7" key="3">
    <citation type="submission" date="2016-06" db="EMBL/GenBank/DDBJ databases">
        <authorList>
            <consortium name="Pathogen Informatics"/>
        </authorList>
    </citation>
    <scope>NUCLEOTIDE SEQUENCE [LARGE SCALE GENOMIC DNA]</scope>
</reference>
<dbReference type="Proteomes" id="UP000078597">
    <property type="component" value="Unassembled WGS sequence"/>
</dbReference>
<protein>
    <submittedName>
        <fullName evidence="4">RNA pseudouridylate synthase, putative</fullName>
        <ecNumber evidence="5">4.2.1.70</ecNumber>
    </submittedName>
</protein>
<dbReference type="GO" id="GO:0004730">
    <property type="term" value="F:pseudouridylate synthase activity"/>
    <property type="evidence" value="ECO:0007669"/>
    <property type="project" value="UniProtKB-EC"/>
</dbReference>
<dbReference type="OrthoDB" id="440619at2759"/>
<keyword evidence="7" id="KW-1185">Reference proteome</keyword>
<reference evidence="6" key="2">
    <citation type="submission" date="2016-05" db="EMBL/GenBank/DDBJ databases">
        <authorList>
            <person name="Naeem Raeece"/>
        </authorList>
    </citation>
    <scope>NUCLEOTIDE SEQUENCE [LARGE SCALE GENOMIC DNA]</scope>
</reference>
<dbReference type="PANTHER" id="PTHR47683">
    <property type="entry name" value="PSEUDOURIDINE SYNTHASE FAMILY PROTEIN-RELATED"/>
    <property type="match status" value="1"/>
</dbReference>
<evidence type="ECO:0000256" key="2">
    <source>
        <dbReference type="SAM" id="Coils"/>
    </source>
</evidence>
<dbReference type="GeneID" id="39871933"/>
<evidence type="ECO:0000313" key="4">
    <source>
        <dbReference type="EMBL" id="SBS93380.1"/>
    </source>
</evidence>